<feature type="compositionally biased region" description="Basic and acidic residues" evidence="2">
    <location>
        <begin position="1"/>
        <end position="14"/>
    </location>
</feature>
<keyword evidence="3" id="KW-1133">Transmembrane helix</keyword>
<evidence type="ECO:0000256" key="2">
    <source>
        <dbReference type="SAM" id="MobiDB-lite"/>
    </source>
</evidence>
<proteinExistence type="predicted"/>
<gene>
    <name evidence="4" type="ORF">LSP00402_LOCUS6729</name>
</gene>
<dbReference type="EMBL" id="HBHP01010888">
    <property type="protein sequence ID" value="CAD9757508.1"/>
    <property type="molecule type" value="Transcribed_RNA"/>
</dbReference>
<evidence type="ECO:0000256" key="1">
    <source>
        <dbReference type="SAM" id="Coils"/>
    </source>
</evidence>
<evidence type="ECO:0000256" key="3">
    <source>
        <dbReference type="SAM" id="Phobius"/>
    </source>
</evidence>
<protein>
    <submittedName>
        <fullName evidence="4">Uncharacterized protein</fullName>
    </submittedName>
</protein>
<keyword evidence="1" id="KW-0175">Coiled coil</keyword>
<feature type="region of interest" description="Disordered" evidence="2">
    <location>
        <begin position="1"/>
        <end position="22"/>
    </location>
</feature>
<keyword evidence="3" id="KW-0812">Transmembrane</keyword>
<accession>A0A7S2TLL1</accession>
<feature type="coiled-coil region" evidence="1">
    <location>
        <begin position="54"/>
        <end position="81"/>
    </location>
</feature>
<sequence>MGDRDDNNGNSHEEDPSEYDAVKPVLIAEAEPGDDISALLENLHSGNNWIFEDNDEDDLDRKRLEEEIAKIKKDLKRTRRLVMSKVMGDLGGYIGNMLLAGLMSYLGFEFHKKFPYHIKPPERPRETSYIRRFLNLLADNRF</sequence>
<evidence type="ECO:0000313" key="4">
    <source>
        <dbReference type="EMBL" id="CAD9757508.1"/>
    </source>
</evidence>
<name>A0A7S2TLL1_9EUKA</name>
<organism evidence="4">
    <name type="scientific">Lotharella oceanica</name>
    <dbReference type="NCBI Taxonomy" id="641309"/>
    <lineage>
        <taxon>Eukaryota</taxon>
        <taxon>Sar</taxon>
        <taxon>Rhizaria</taxon>
        <taxon>Cercozoa</taxon>
        <taxon>Chlorarachniophyceae</taxon>
        <taxon>Lotharella</taxon>
    </lineage>
</organism>
<feature type="transmembrane region" description="Helical" evidence="3">
    <location>
        <begin position="90"/>
        <end position="108"/>
    </location>
</feature>
<keyword evidence="3" id="KW-0472">Membrane</keyword>
<dbReference type="AlphaFoldDB" id="A0A7S2TLL1"/>
<reference evidence="4" key="1">
    <citation type="submission" date="2021-01" db="EMBL/GenBank/DDBJ databases">
        <authorList>
            <person name="Corre E."/>
            <person name="Pelletier E."/>
            <person name="Niang G."/>
            <person name="Scheremetjew M."/>
            <person name="Finn R."/>
            <person name="Kale V."/>
            <person name="Holt S."/>
            <person name="Cochrane G."/>
            <person name="Meng A."/>
            <person name="Brown T."/>
            <person name="Cohen L."/>
        </authorList>
    </citation>
    <scope>NUCLEOTIDE SEQUENCE</scope>
    <source>
        <strain evidence="4">CCMP622</strain>
    </source>
</reference>